<dbReference type="EMBL" id="BARS01028640">
    <property type="protein sequence ID" value="GAG10833.1"/>
    <property type="molecule type" value="Genomic_DNA"/>
</dbReference>
<comment type="caution">
    <text evidence="2">The sequence shown here is derived from an EMBL/GenBank/DDBJ whole genome shotgun (WGS) entry which is preliminary data.</text>
</comment>
<feature type="transmembrane region" description="Helical" evidence="1">
    <location>
        <begin position="29"/>
        <end position="49"/>
    </location>
</feature>
<reference evidence="2" key="1">
    <citation type="journal article" date="2014" name="Front. Microbiol.">
        <title>High frequency of phylogenetically diverse reductive dehalogenase-homologous genes in deep subseafloor sedimentary metagenomes.</title>
        <authorList>
            <person name="Kawai M."/>
            <person name="Futagami T."/>
            <person name="Toyoda A."/>
            <person name="Takaki Y."/>
            <person name="Nishi S."/>
            <person name="Hori S."/>
            <person name="Arai W."/>
            <person name="Tsubouchi T."/>
            <person name="Morono Y."/>
            <person name="Uchiyama I."/>
            <person name="Ito T."/>
            <person name="Fujiyama A."/>
            <person name="Inagaki F."/>
            <person name="Takami H."/>
        </authorList>
    </citation>
    <scope>NUCLEOTIDE SEQUENCE</scope>
    <source>
        <strain evidence="2">Expedition CK06-06</strain>
    </source>
</reference>
<organism evidence="2">
    <name type="scientific">marine sediment metagenome</name>
    <dbReference type="NCBI Taxonomy" id="412755"/>
    <lineage>
        <taxon>unclassified sequences</taxon>
        <taxon>metagenomes</taxon>
        <taxon>ecological metagenomes</taxon>
    </lineage>
</organism>
<evidence type="ECO:0000256" key="1">
    <source>
        <dbReference type="SAM" id="Phobius"/>
    </source>
</evidence>
<keyword evidence="1" id="KW-0812">Transmembrane</keyword>
<name>X0VED0_9ZZZZ</name>
<gene>
    <name evidence="2" type="ORF">S01H1_44866</name>
</gene>
<feature type="transmembrane region" description="Helical" evidence="1">
    <location>
        <begin position="55"/>
        <end position="76"/>
    </location>
</feature>
<accession>X0VED0</accession>
<protein>
    <submittedName>
        <fullName evidence="2">Uncharacterized protein</fullName>
    </submittedName>
</protein>
<evidence type="ECO:0000313" key="2">
    <source>
        <dbReference type="EMBL" id="GAG10833.1"/>
    </source>
</evidence>
<sequence length="106" mass="11103">VAHLFATKGVVAGFGELTPDNRRIITMEWIVEGVALISTSAFVATATAIRPDATVSSGVYAVAIGTLLVLATVSLFTGFKVAFLPFRLCPFIFGASAALIAWGAWL</sequence>
<proteinExistence type="predicted"/>
<feature type="transmembrane region" description="Helical" evidence="1">
    <location>
        <begin position="88"/>
        <end position="105"/>
    </location>
</feature>
<keyword evidence="1" id="KW-1133">Transmembrane helix</keyword>
<dbReference type="AlphaFoldDB" id="X0VED0"/>
<feature type="non-terminal residue" evidence="2">
    <location>
        <position position="1"/>
    </location>
</feature>
<keyword evidence="1" id="KW-0472">Membrane</keyword>